<dbReference type="Proteomes" id="UP000499080">
    <property type="component" value="Unassembled WGS sequence"/>
</dbReference>
<dbReference type="AlphaFoldDB" id="A0A4Y2KY09"/>
<proteinExistence type="predicted"/>
<protein>
    <submittedName>
        <fullName evidence="1">Uncharacterized protein</fullName>
    </submittedName>
</protein>
<evidence type="ECO:0000313" key="1">
    <source>
        <dbReference type="EMBL" id="GBN06950.1"/>
    </source>
</evidence>
<dbReference type="EMBL" id="BGPR01005117">
    <property type="protein sequence ID" value="GBN06950.1"/>
    <property type="molecule type" value="Genomic_DNA"/>
</dbReference>
<sequence length="104" mass="12188">MFGKRARFLDQTAMGLCRCTLESDSGRVLIWREQDSRCHQSKIVQRRNYRPDGISLGGHNDFHVFRGRILTGALTAVKYRDEILYPYGVEFIVMDDIARRHRSR</sequence>
<gene>
    <name evidence="1" type="ORF">AVEN_13143_1</name>
</gene>
<organism evidence="1 2">
    <name type="scientific">Araneus ventricosus</name>
    <name type="common">Orbweaver spider</name>
    <name type="synonym">Epeira ventricosa</name>
    <dbReference type="NCBI Taxonomy" id="182803"/>
    <lineage>
        <taxon>Eukaryota</taxon>
        <taxon>Metazoa</taxon>
        <taxon>Ecdysozoa</taxon>
        <taxon>Arthropoda</taxon>
        <taxon>Chelicerata</taxon>
        <taxon>Arachnida</taxon>
        <taxon>Araneae</taxon>
        <taxon>Araneomorphae</taxon>
        <taxon>Entelegynae</taxon>
        <taxon>Araneoidea</taxon>
        <taxon>Araneidae</taxon>
        <taxon>Araneus</taxon>
    </lineage>
</organism>
<name>A0A4Y2KY09_ARAVE</name>
<accession>A0A4Y2KY09</accession>
<evidence type="ECO:0000313" key="2">
    <source>
        <dbReference type="Proteomes" id="UP000499080"/>
    </source>
</evidence>
<reference evidence="1 2" key="1">
    <citation type="journal article" date="2019" name="Sci. Rep.">
        <title>Orb-weaving spider Araneus ventricosus genome elucidates the spidroin gene catalogue.</title>
        <authorList>
            <person name="Kono N."/>
            <person name="Nakamura H."/>
            <person name="Ohtoshi R."/>
            <person name="Moran D.A.P."/>
            <person name="Shinohara A."/>
            <person name="Yoshida Y."/>
            <person name="Fujiwara M."/>
            <person name="Mori M."/>
            <person name="Tomita M."/>
            <person name="Arakawa K."/>
        </authorList>
    </citation>
    <scope>NUCLEOTIDE SEQUENCE [LARGE SCALE GENOMIC DNA]</scope>
</reference>
<keyword evidence="2" id="KW-1185">Reference proteome</keyword>
<comment type="caution">
    <text evidence="1">The sequence shown here is derived from an EMBL/GenBank/DDBJ whole genome shotgun (WGS) entry which is preliminary data.</text>
</comment>